<sequence length="65" mass="6472">MSGTAAGVAGVVCLLLAGLAVEAWARCRPGPATAAQAVGAAMRTAAGRAAVLLAWLWLGVHFLAR</sequence>
<dbReference type="InterPro" id="IPR046177">
    <property type="entry name" value="DUF6186"/>
</dbReference>
<keyword evidence="3" id="KW-1185">Reference proteome</keyword>
<evidence type="ECO:0000256" key="1">
    <source>
        <dbReference type="SAM" id="Phobius"/>
    </source>
</evidence>
<protein>
    <submittedName>
        <fullName evidence="2">DUF6186 family protein</fullName>
    </submittedName>
</protein>
<dbReference type="RefSeq" id="WP_369202306.1">
    <property type="nucleotide sequence ID" value="NZ_JBFNXQ010000002.1"/>
</dbReference>
<dbReference type="EMBL" id="JBFNXQ010000002">
    <property type="protein sequence ID" value="MEX5716935.1"/>
    <property type="molecule type" value="Genomic_DNA"/>
</dbReference>
<dbReference type="Pfam" id="PF19684">
    <property type="entry name" value="DUF6186"/>
    <property type="match status" value="1"/>
</dbReference>
<keyword evidence="1" id="KW-0812">Transmembrane</keyword>
<keyword evidence="1" id="KW-1133">Transmembrane helix</keyword>
<organism evidence="2 3">
    <name type="scientific">Geodermatophilus maliterrae</name>
    <dbReference type="NCBI Taxonomy" id="3162531"/>
    <lineage>
        <taxon>Bacteria</taxon>
        <taxon>Bacillati</taxon>
        <taxon>Actinomycetota</taxon>
        <taxon>Actinomycetes</taxon>
        <taxon>Geodermatophilales</taxon>
        <taxon>Geodermatophilaceae</taxon>
        <taxon>Geodermatophilus</taxon>
    </lineage>
</organism>
<proteinExistence type="predicted"/>
<dbReference type="Proteomes" id="UP001560045">
    <property type="component" value="Unassembled WGS sequence"/>
</dbReference>
<evidence type="ECO:0000313" key="2">
    <source>
        <dbReference type="EMBL" id="MEX5716935.1"/>
    </source>
</evidence>
<reference evidence="2 3" key="1">
    <citation type="submission" date="2024-06" db="EMBL/GenBank/DDBJ databases">
        <title>Draft genome sequence of Geodermatophilus badlandi, a novel member of the Geodermatophilaceae isolated from badland sedimentary rocks in the Red desert, Wyoming, USA.</title>
        <authorList>
            <person name="Ben Tekaya S."/>
            <person name="Nouioui I."/>
            <person name="Flores G.M."/>
            <person name="Shaal M.N."/>
            <person name="Bredoire F."/>
            <person name="Basile F."/>
            <person name="Van Diepen L."/>
            <person name="Ward N.L."/>
        </authorList>
    </citation>
    <scope>NUCLEOTIDE SEQUENCE [LARGE SCALE GENOMIC DNA]</scope>
    <source>
        <strain evidence="2 3">WL48A</strain>
    </source>
</reference>
<keyword evidence="1" id="KW-0472">Membrane</keyword>
<gene>
    <name evidence="2" type="ORF">ABQ292_00965</name>
</gene>
<evidence type="ECO:0000313" key="3">
    <source>
        <dbReference type="Proteomes" id="UP001560045"/>
    </source>
</evidence>
<accession>A0ABV3X8S8</accession>
<feature type="transmembrane region" description="Helical" evidence="1">
    <location>
        <begin position="44"/>
        <end position="64"/>
    </location>
</feature>
<name>A0ABV3X8S8_9ACTN</name>
<comment type="caution">
    <text evidence="2">The sequence shown here is derived from an EMBL/GenBank/DDBJ whole genome shotgun (WGS) entry which is preliminary data.</text>
</comment>